<dbReference type="PANTHER" id="PTHR11439:SF504">
    <property type="entry name" value="REVERSE TRANSCRIPTASE TY1_COPIA-TYPE DOMAIN-CONTAINING PROTEIN"/>
    <property type="match status" value="1"/>
</dbReference>
<name>A0A1S4ART9_TOBAC</name>
<gene>
    <name evidence="2" type="primary">LOC107800689</name>
</gene>
<evidence type="ECO:0000259" key="1">
    <source>
        <dbReference type="Pfam" id="PF07727"/>
    </source>
</evidence>
<dbReference type="PANTHER" id="PTHR11439">
    <property type="entry name" value="GAG-POL-RELATED RETROTRANSPOSON"/>
    <property type="match status" value="1"/>
</dbReference>
<dbReference type="PaxDb" id="4097-A0A1S4ART9"/>
<feature type="domain" description="Reverse transcriptase Ty1/copia-type" evidence="1">
    <location>
        <begin position="67"/>
        <end position="108"/>
    </location>
</feature>
<organism evidence="2">
    <name type="scientific">Nicotiana tabacum</name>
    <name type="common">Common tobacco</name>
    <dbReference type="NCBI Taxonomy" id="4097"/>
    <lineage>
        <taxon>Eukaryota</taxon>
        <taxon>Viridiplantae</taxon>
        <taxon>Streptophyta</taxon>
        <taxon>Embryophyta</taxon>
        <taxon>Tracheophyta</taxon>
        <taxon>Spermatophyta</taxon>
        <taxon>Magnoliopsida</taxon>
        <taxon>eudicotyledons</taxon>
        <taxon>Gunneridae</taxon>
        <taxon>Pentapetalae</taxon>
        <taxon>asterids</taxon>
        <taxon>lamiids</taxon>
        <taxon>Solanales</taxon>
        <taxon>Solanaceae</taxon>
        <taxon>Nicotianoideae</taxon>
        <taxon>Nicotianeae</taxon>
        <taxon>Nicotiana</taxon>
    </lineage>
</organism>
<dbReference type="RefSeq" id="XP_016479399.1">
    <property type="nucleotide sequence ID" value="XM_016623913.1"/>
</dbReference>
<sequence length="229" mass="25773">MSTTDSSDLTNISDSIDPLSLALGKRSRQVSQKLPGYDYILPLSFAKLNNQPLLSTPSANSTILPPAAAPIQNWELHQLDVNNAFLHGDLKKEVHMKIPQGFAKQEEQRLFMHAPRQSHLEASYRVLRYLKGNPGQGILLPLDNSLSVRAYCDADWAWCLMTRRSTTRYIVFLGKSPISWRSKKQSVVSRSSAEAKYRAMATTISEIVWLPRLLQDLQVTHANPVSLFL</sequence>
<protein>
    <recommendedName>
        <fullName evidence="1">Reverse transcriptase Ty1/copia-type domain-containing protein</fullName>
    </recommendedName>
</protein>
<dbReference type="STRING" id="4097.A0A1S4ART9"/>
<dbReference type="Pfam" id="PF07727">
    <property type="entry name" value="RVT_2"/>
    <property type="match status" value="1"/>
</dbReference>
<evidence type="ECO:0000313" key="2">
    <source>
        <dbReference type="RefSeq" id="XP_016479399.1"/>
    </source>
</evidence>
<dbReference type="InterPro" id="IPR013103">
    <property type="entry name" value="RVT_2"/>
</dbReference>
<dbReference type="CDD" id="cd09272">
    <property type="entry name" value="RNase_HI_RT_Ty1"/>
    <property type="match status" value="1"/>
</dbReference>
<dbReference type="KEGG" id="nta:107800689"/>
<dbReference type="AlphaFoldDB" id="A0A1S4ART9"/>
<reference evidence="2" key="1">
    <citation type="submission" date="2025-08" db="UniProtKB">
        <authorList>
            <consortium name="RefSeq"/>
        </authorList>
    </citation>
    <scope>IDENTIFICATION</scope>
</reference>
<proteinExistence type="predicted"/>
<dbReference type="OrthoDB" id="1328467at2759"/>
<accession>A0A1S4ART9</accession>